<dbReference type="RefSeq" id="XP_062696051.1">
    <property type="nucleotide sequence ID" value="XM_062836886.1"/>
</dbReference>
<dbReference type="AlphaFoldDB" id="A0AAJ0IDQ2"/>
<proteinExistence type="predicted"/>
<dbReference type="EMBL" id="JAULSX010000002">
    <property type="protein sequence ID" value="KAK3497787.1"/>
    <property type="molecule type" value="Genomic_DNA"/>
</dbReference>
<organism evidence="4 5">
    <name type="scientific">Neurospora hispaniola</name>
    <dbReference type="NCBI Taxonomy" id="588809"/>
    <lineage>
        <taxon>Eukaryota</taxon>
        <taxon>Fungi</taxon>
        <taxon>Dikarya</taxon>
        <taxon>Ascomycota</taxon>
        <taxon>Pezizomycotina</taxon>
        <taxon>Sordariomycetes</taxon>
        <taxon>Sordariomycetidae</taxon>
        <taxon>Sordariales</taxon>
        <taxon>Sordariaceae</taxon>
        <taxon>Neurospora</taxon>
    </lineage>
</organism>
<name>A0AAJ0IDQ2_9PEZI</name>
<reference evidence="4 5" key="1">
    <citation type="journal article" date="2023" name="Mol. Phylogenet. Evol.">
        <title>Genome-scale phylogeny and comparative genomics of the fungal order Sordariales.</title>
        <authorList>
            <person name="Hensen N."/>
            <person name="Bonometti L."/>
            <person name="Westerberg I."/>
            <person name="Brannstrom I.O."/>
            <person name="Guillou S."/>
            <person name="Cros-Aarteil S."/>
            <person name="Calhoun S."/>
            <person name="Haridas S."/>
            <person name="Kuo A."/>
            <person name="Mondo S."/>
            <person name="Pangilinan J."/>
            <person name="Riley R."/>
            <person name="LaButti K."/>
            <person name="Andreopoulos B."/>
            <person name="Lipzen A."/>
            <person name="Chen C."/>
            <person name="Yan M."/>
            <person name="Daum C."/>
            <person name="Ng V."/>
            <person name="Clum A."/>
            <person name="Steindorff A."/>
            <person name="Ohm R.A."/>
            <person name="Martin F."/>
            <person name="Silar P."/>
            <person name="Natvig D.O."/>
            <person name="Lalanne C."/>
            <person name="Gautier V."/>
            <person name="Ament-Velasquez S.L."/>
            <person name="Kruys A."/>
            <person name="Hutchinson M.I."/>
            <person name="Powell A.J."/>
            <person name="Barry K."/>
            <person name="Miller A.N."/>
            <person name="Grigoriev I.V."/>
            <person name="Debuchy R."/>
            <person name="Gladieux P."/>
            <person name="Hiltunen Thoren M."/>
            <person name="Johannesson H."/>
        </authorList>
    </citation>
    <scope>NUCLEOTIDE SEQUENCE [LARGE SCALE GENOMIC DNA]</scope>
    <source>
        <strain evidence="4 5">FGSC 10403</strain>
    </source>
</reference>
<feature type="chain" id="PRO_5042517194" description="DUF7580 domain-containing protein" evidence="2">
    <location>
        <begin position="21"/>
        <end position="675"/>
    </location>
</feature>
<evidence type="ECO:0000313" key="4">
    <source>
        <dbReference type="EMBL" id="KAK3497787.1"/>
    </source>
</evidence>
<dbReference type="Pfam" id="PF24476">
    <property type="entry name" value="DUF7580"/>
    <property type="match status" value="1"/>
</dbReference>
<evidence type="ECO:0000259" key="3">
    <source>
        <dbReference type="Pfam" id="PF24476"/>
    </source>
</evidence>
<dbReference type="Proteomes" id="UP001285908">
    <property type="component" value="Unassembled WGS sequence"/>
</dbReference>
<dbReference type="InterPro" id="IPR056002">
    <property type="entry name" value="DUF7580"/>
</dbReference>
<keyword evidence="2" id="KW-0732">Signal</keyword>
<evidence type="ECO:0000256" key="2">
    <source>
        <dbReference type="SAM" id="SignalP"/>
    </source>
</evidence>
<dbReference type="PANTHER" id="PTHR35186">
    <property type="entry name" value="ANK_REP_REGION DOMAIN-CONTAINING PROTEIN"/>
    <property type="match status" value="1"/>
</dbReference>
<feature type="domain" description="DUF7580" evidence="3">
    <location>
        <begin position="440"/>
        <end position="665"/>
    </location>
</feature>
<comment type="caution">
    <text evidence="4">The sequence shown here is derived from an EMBL/GenBank/DDBJ whole genome shotgun (WGS) entry which is preliminary data.</text>
</comment>
<evidence type="ECO:0000313" key="5">
    <source>
        <dbReference type="Proteomes" id="UP001285908"/>
    </source>
</evidence>
<gene>
    <name evidence="4" type="ORF">B0T23DRAFT_375167</name>
</gene>
<feature type="compositionally biased region" description="Basic and acidic residues" evidence="1">
    <location>
        <begin position="311"/>
        <end position="320"/>
    </location>
</feature>
<keyword evidence="5" id="KW-1185">Reference proteome</keyword>
<feature type="region of interest" description="Disordered" evidence="1">
    <location>
        <begin position="282"/>
        <end position="325"/>
    </location>
</feature>
<feature type="compositionally biased region" description="Polar residues" evidence="1">
    <location>
        <begin position="291"/>
        <end position="310"/>
    </location>
</feature>
<dbReference type="GeneID" id="87874508"/>
<protein>
    <recommendedName>
        <fullName evidence="3">DUF7580 domain-containing protein</fullName>
    </recommendedName>
</protein>
<accession>A0AAJ0IDQ2</accession>
<dbReference type="PANTHER" id="PTHR35186:SF4">
    <property type="entry name" value="PRION-INHIBITION AND PROPAGATION HELO DOMAIN-CONTAINING PROTEIN"/>
    <property type="match status" value="1"/>
</dbReference>
<sequence length="675" mass="74997">MSGLEVAGLILGVLPIAVKTLQTYKKALSSYRNAVRFIHALESDLTNEHCILTCTCELLLQGIAPISKVDIMLKDPFGHEWKGEQFNRALRLRLGQSYSSIESGIQNLKELVDELVIKLGLGPDLKCSLFTKEDIYSEIKKKTAFTLKKEDYDTVLARIQSTNSSLYRLVDLNKGLEPHRRYRSQWRFTQLLRDISQSLSNALDGATAACCARPHDACFKLNPRPLEMDPGSTENEMAKDLDFSVSLELYTNGSISVGSTAEPSRWHNLSISIVSLGSRKADDHVPRTLSLRPSSTKPARQLSHKTGQSKTAERPPEGSNRRGSQSLLGHALQSIESKGKAVNAMIKGSLDMIIEPKGKQQAVGCFKTLAPNSVDGICQLIRRHEKYPATDSGRVFYGNIVDREDPERRFGLYAPTPLMSKGQHIPEAPFILRWQPGDLPSSLTLRQLLNRTHDARLQQGSNGPLIWLEFQDQLQLAVSIAVNILHLYSSPWLPKIITLDDIWFRLEDEPLDSNFSSGFPYRPFIKKSMPLSAASSAMPGTTGFMPRSRKRETTVFSFGLILIQIMLGRVIDELDMKSTSDEQGAATSGAGQSTSDTANNVATMSLDDYMEKHKLGKGFEGAVLAEAGPEYTSAVTRCLESFINIEGLQSEKFCQEFYVEVISMLQEALDKSMEL</sequence>
<feature type="signal peptide" evidence="2">
    <location>
        <begin position="1"/>
        <end position="20"/>
    </location>
</feature>
<evidence type="ECO:0000256" key="1">
    <source>
        <dbReference type="SAM" id="MobiDB-lite"/>
    </source>
</evidence>